<dbReference type="InterPro" id="IPR003010">
    <property type="entry name" value="C-N_Hydrolase"/>
</dbReference>
<dbReference type="AlphaFoldDB" id="A0A7K3LZW4"/>
<gene>
    <name evidence="4" type="ORF">F7O44_05790</name>
</gene>
<dbReference type="Proteomes" id="UP000460435">
    <property type="component" value="Unassembled WGS sequence"/>
</dbReference>
<dbReference type="RefSeq" id="WP_162449139.1">
    <property type="nucleotide sequence ID" value="NZ_WLZY01000001.1"/>
</dbReference>
<dbReference type="Gene3D" id="3.60.110.10">
    <property type="entry name" value="Carbon-nitrogen hydrolase"/>
    <property type="match status" value="1"/>
</dbReference>
<dbReference type="InterPro" id="IPR050345">
    <property type="entry name" value="Aliph_Amidase/BUP"/>
</dbReference>
<evidence type="ECO:0000259" key="3">
    <source>
        <dbReference type="PROSITE" id="PS50263"/>
    </source>
</evidence>
<dbReference type="SUPFAM" id="SSF56317">
    <property type="entry name" value="Carbon-nitrogen hydrolase"/>
    <property type="match status" value="1"/>
</dbReference>
<keyword evidence="1" id="KW-0378">Hydrolase</keyword>
<evidence type="ECO:0000256" key="1">
    <source>
        <dbReference type="ARBA" id="ARBA00022801"/>
    </source>
</evidence>
<protein>
    <recommendedName>
        <fullName evidence="3">CN hydrolase domain-containing protein</fullName>
    </recommendedName>
</protein>
<dbReference type="GO" id="GO:0016811">
    <property type="term" value="F:hydrolase activity, acting on carbon-nitrogen (but not peptide) bonds, in linear amides"/>
    <property type="evidence" value="ECO:0007669"/>
    <property type="project" value="UniProtKB-ARBA"/>
</dbReference>
<reference evidence="4 5" key="1">
    <citation type="submission" date="2019-11" db="EMBL/GenBank/DDBJ databases">
        <authorList>
            <person name="Li X.-J."/>
            <person name="Feng X.-M."/>
        </authorList>
    </citation>
    <scope>NUCLEOTIDE SEQUENCE [LARGE SCALE GENOMIC DNA]</scope>
    <source>
        <strain evidence="4 5">XMNu-373</strain>
    </source>
</reference>
<dbReference type="CDD" id="cd07197">
    <property type="entry name" value="nitrilase"/>
    <property type="match status" value="1"/>
</dbReference>
<name>A0A7K3LZW4_9ACTN</name>
<dbReference type="EMBL" id="WLZY01000001">
    <property type="protein sequence ID" value="NDL56581.1"/>
    <property type="molecule type" value="Genomic_DNA"/>
</dbReference>
<organism evidence="4 5">
    <name type="scientific">Phytoactinopolyspora mesophila</name>
    <dbReference type="NCBI Taxonomy" id="2650750"/>
    <lineage>
        <taxon>Bacteria</taxon>
        <taxon>Bacillati</taxon>
        <taxon>Actinomycetota</taxon>
        <taxon>Actinomycetes</taxon>
        <taxon>Jiangellales</taxon>
        <taxon>Jiangellaceae</taxon>
        <taxon>Phytoactinopolyspora</taxon>
    </lineage>
</organism>
<comment type="caution">
    <text evidence="4">The sequence shown here is derived from an EMBL/GenBank/DDBJ whole genome shotgun (WGS) entry which is preliminary data.</text>
</comment>
<proteinExistence type="predicted"/>
<evidence type="ECO:0000313" key="4">
    <source>
        <dbReference type="EMBL" id="NDL56581.1"/>
    </source>
</evidence>
<evidence type="ECO:0000313" key="5">
    <source>
        <dbReference type="Proteomes" id="UP000460435"/>
    </source>
</evidence>
<dbReference type="PANTHER" id="PTHR43674:SF2">
    <property type="entry name" value="BETA-UREIDOPROPIONASE"/>
    <property type="match status" value="1"/>
</dbReference>
<keyword evidence="5" id="KW-1185">Reference proteome</keyword>
<evidence type="ECO:0000256" key="2">
    <source>
        <dbReference type="SAM" id="MobiDB-lite"/>
    </source>
</evidence>
<feature type="region of interest" description="Disordered" evidence="2">
    <location>
        <begin position="237"/>
        <end position="297"/>
    </location>
</feature>
<feature type="domain" description="CN hydrolase" evidence="3">
    <location>
        <begin position="1"/>
        <end position="233"/>
    </location>
</feature>
<accession>A0A7K3LZW4</accession>
<dbReference type="InterPro" id="IPR036526">
    <property type="entry name" value="C-N_Hydrolase_sf"/>
</dbReference>
<dbReference type="PANTHER" id="PTHR43674">
    <property type="entry name" value="NITRILASE C965.09-RELATED"/>
    <property type="match status" value="1"/>
</dbReference>
<sequence length="297" mass="31374">MRVAIYQPDVSGIKVGRVWTSMLLTCARQDVDLLVTAEFAVGGLPHTGVAAAERAIVANDLTNYTADASPDLTIVIGFTENAKTDLHSSAAVLRSGRVITVARKIHAREPGITAGDGSPVFTVAGIPCGIVICADATRTAPASRLAASGAKLLLCPLNNDMSTSNATRWREPTDNALAERARETECWVVSADVAGRSPGRHALAASRIYQPDGQLVCPGSSEPGALLVHDITPVNWGSTPLGGEHRGSPGRSPQTRRGLGEGAVHDVQPHPAQGRMRKGTWHRPDDAEAQPLVERDR</sequence>
<dbReference type="PROSITE" id="PS50263">
    <property type="entry name" value="CN_HYDROLASE"/>
    <property type="match status" value="1"/>
</dbReference>
<dbReference type="Pfam" id="PF00795">
    <property type="entry name" value="CN_hydrolase"/>
    <property type="match status" value="1"/>
</dbReference>